<evidence type="ECO:0000256" key="1">
    <source>
        <dbReference type="SAM" id="MobiDB-lite"/>
    </source>
</evidence>
<proteinExistence type="predicted"/>
<accession>A0A8J6Y7M8</accession>
<protein>
    <submittedName>
        <fullName evidence="2">Uncharacterized protein</fullName>
    </submittedName>
</protein>
<organism evidence="2 3">
    <name type="scientific">Candidatus Polarisedimenticola svalbardensis</name>
    <dbReference type="NCBI Taxonomy" id="2886004"/>
    <lineage>
        <taxon>Bacteria</taxon>
        <taxon>Pseudomonadati</taxon>
        <taxon>Acidobacteriota</taxon>
        <taxon>Candidatus Polarisedimenticolia</taxon>
        <taxon>Candidatus Polarisedimenticolales</taxon>
        <taxon>Candidatus Polarisedimenticolaceae</taxon>
        <taxon>Candidatus Polarisedimenticola</taxon>
    </lineage>
</organism>
<dbReference type="Proteomes" id="UP000648239">
    <property type="component" value="Unassembled WGS sequence"/>
</dbReference>
<evidence type="ECO:0000313" key="2">
    <source>
        <dbReference type="EMBL" id="MBD3868825.1"/>
    </source>
</evidence>
<comment type="caution">
    <text evidence="2">The sequence shown here is derived from an EMBL/GenBank/DDBJ whole genome shotgun (WGS) entry which is preliminary data.</text>
</comment>
<dbReference type="EMBL" id="JACXWD010000045">
    <property type="protein sequence ID" value="MBD3868825.1"/>
    <property type="molecule type" value="Genomic_DNA"/>
</dbReference>
<sequence>MYHRFRVLGSLVALTGPDELVAPIAATYARFTAEDTQGETPGSTIVIDPGAGEIRS</sequence>
<gene>
    <name evidence="2" type="ORF">IFK94_11925</name>
</gene>
<reference evidence="2 3" key="1">
    <citation type="submission" date="2020-08" db="EMBL/GenBank/DDBJ databases">
        <title>Acidobacteriota in marine sediments use diverse sulfur dissimilation pathways.</title>
        <authorList>
            <person name="Wasmund K."/>
        </authorList>
    </citation>
    <scope>NUCLEOTIDE SEQUENCE [LARGE SCALE GENOMIC DNA]</scope>
    <source>
        <strain evidence="2">MAG AM4</strain>
    </source>
</reference>
<name>A0A8J6Y7M8_9BACT</name>
<feature type="region of interest" description="Disordered" evidence="1">
    <location>
        <begin position="35"/>
        <end position="56"/>
    </location>
</feature>
<evidence type="ECO:0000313" key="3">
    <source>
        <dbReference type="Proteomes" id="UP000648239"/>
    </source>
</evidence>
<dbReference type="AlphaFoldDB" id="A0A8J6Y7M8"/>